<keyword evidence="2" id="KW-1185">Reference proteome</keyword>
<dbReference type="Proteomes" id="UP000238739">
    <property type="component" value="Unassembled WGS sequence"/>
</dbReference>
<name>A0A2N9DXA9_9LACO</name>
<evidence type="ECO:0000313" key="2">
    <source>
        <dbReference type="Proteomes" id="UP000238739"/>
    </source>
</evidence>
<dbReference type="AlphaFoldDB" id="A0A2N9DXA9"/>
<gene>
    <name evidence="1" type="ORF">LFUMFP_370015</name>
</gene>
<reference evidence="1" key="1">
    <citation type="submission" date="2018-01" db="EMBL/GenBank/DDBJ databases">
        <authorList>
            <person name="Chaillou S."/>
        </authorList>
    </citation>
    <scope>NUCLEOTIDE SEQUENCE [LARGE SCALE GENOMIC DNA]</scope>
    <source>
        <strain evidence="1">MFPC41A2801</strain>
    </source>
</reference>
<accession>A0A2N9DXA9</accession>
<protein>
    <submittedName>
        <fullName evidence="1">Uncharacterized protein</fullName>
    </submittedName>
</protein>
<organism evidence="1 2">
    <name type="scientific">Latilactobacillus fuchuensis</name>
    <dbReference type="NCBI Taxonomy" id="164393"/>
    <lineage>
        <taxon>Bacteria</taxon>
        <taxon>Bacillati</taxon>
        <taxon>Bacillota</taxon>
        <taxon>Bacilli</taxon>
        <taxon>Lactobacillales</taxon>
        <taxon>Lactobacillaceae</taxon>
        <taxon>Latilactobacillus</taxon>
    </lineage>
</organism>
<dbReference type="EMBL" id="OGVC01000031">
    <property type="protein sequence ID" value="SPC39298.1"/>
    <property type="molecule type" value="Genomic_DNA"/>
</dbReference>
<evidence type="ECO:0000313" key="1">
    <source>
        <dbReference type="EMBL" id="SPC39298.1"/>
    </source>
</evidence>
<sequence length="52" mass="5689">MTSKQNSLILMYVALSHNASIAGVAEWQTRKIKDLVGSFPGGSSSLLTRIYF</sequence>
<comment type="caution">
    <text evidence="1">The sequence shown here is derived from an EMBL/GenBank/DDBJ whole genome shotgun (WGS) entry which is preliminary data.</text>
</comment>
<proteinExistence type="predicted"/>